<dbReference type="InterPro" id="IPR036123">
    <property type="entry name" value="Me_mOase_sf_g"/>
</dbReference>
<dbReference type="KEGG" id="mmai:sS8_0767"/>
<dbReference type="PIRSF" id="PIRSF018503">
    <property type="entry name" value="Me_mOase_g"/>
    <property type="match status" value="1"/>
</dbReference>
<dbReference type="Pfam" id="PF02964">
    <property type="entry name" value="MeMO_Hyd_G"/>
    <property type="match status" value="1"/>
</dbReference>
<dbReference type="InterPro" id="IPR015952">
    <property type="entry name" value="Me_mOase_g_dom1"/>
</dbReference>
<dbReference type="Proteomes" id="UP000266313">
    <property type="component" value="Chromosome"/>
</dbReference>
<keyword evidence="1" id="KW-0503">Monooxygenase</keyword>
<dbReference type="Gene3D" id="1.20.1280.30">
    <property type="entry name" value="Methane monooxygenase, gamma chain, domain 2"/>
    <property type="match status" value="1"/>
</dbReference>
<dbReference type="GO" id="GO:0015947">
    <property type="term" value="P:methane metabolic process"/>
    <property type="evidence" value="ECO:0007669"/>
    <property type="project" value="InterPro"/>
</dbReference>
<dbReference type="GO" id="GO:0015049">
    <property type="term" value="F:methane monooxygenase [NAD(P)H] activity"/>
    <property type="evidence" value="ECO:0007669"/>
    <property type="project" value="InterPro"/>
</dbReference>
<dbReference type="EMBL" id="AP017928">
    <property type="protein sequence ID" value="BBA32732.1"/>
    <property type="molecule type" value="Genomic_DNA"/>
</dbReference>
<gene>
    <name evidence="1" type="ORF">sS8_0767</name>
</gene>
<keyword evidence="2" id="KW-1185">Reference proteome</keyword>
<proteinExistence type="predicted"/>
<dbReference type="Gene3D" id="1.20.1280.10">
    <property type="entry name" value="Methane monooxygenase, gamma chain, domain 1"/>
    <property type="match status" value="1"/>
</dbReference>
<dbReference type="InterPro" id="IPR004222">
    <property type="entry name" value="Me_mOase_g"/>
</dbReference>
<evidence type="ECO:0000313" key="1">
    <source>
        <dbReference type="EMBL" id="BBA32732.1"/>
    </source>
</evidence>
<dbReference type="NCBIfam" id="NF045805">
    <property type="entry name" value="MethMoxGammaMmoZ"/>
    <property type="match status" value="1"/>
</dbReference>
<dbReference type="RefSeq" id="WP_119628470.1">
    <property type="nucleotide sequence ID" value="NZ_AP017928.1"/>
</dbReference>
<organism evidence="1 2">
    <name type="scientific">Methylocaldum marinum</name>
    <dbReference type="NCBI Taxonomy" id="1432792"/>
    <lineage>
        <taxon>Bacteria</taxon>
        <taxon>Pseudomonadati</taxon>
        <taxon>Pseudomonadota</taxon>
        <taxon>Gammaproteobacteria</taxon>
        <taxon>Methylococcales</taxon>
        <taxon>Methylococcaceae</taxon>
        <taxon>Methylocaldum</taxon>
    </lineage>
</organism>
<dbReference type="InterPro" id="IPR015953">
    <property type="entry name" value="Me_mOase_g_dom2"/>
</dbReference>
<name>A0A250KMF8_9GAMM</name>
<evidence type="ECO:0000313" key="2">
    <source>
        <dbReference type="Proteomes" id="UP000266313"/>
    </source>
</evidence>
<reference evidence="1 2" key="1">
    <citation type="submission" date="2016-12" db="EMBL/GenBank/DDBJ databases">
        <title>Genome sequencing of Methylocaldum marinum.</title>
        <authorList>
            <person name="Takeuchi M."/>
            <person name="Kamagata Y."/>
            <person name="Hiraoka S."/>
            <person name="Oshima K."/>
            <person name="Hattori M."/>
            <person name="Iwasaki W."/>
        </authorList>
    </citation>
    <scope>NUCLEOTIDE SEQUENCE [LARGE SCALE GENOMIC DNA]</scope>
    <source>
        <strain evidence="1 2">S8</strain>
    </source>
</reference>
<dbReference type="SUPFAM" id="SSF47152">
    <property type="entry name" value="Methane monooxygenase hydrolase, gamma subunit"/>
    <property type="match status" value="1"/>
</dbReference>
<dbReference type="OrthoDB" id="4620104at2"/>
<dbReference type="InterPro" id="IPR054953">
    <property type="entry name" value="MethMoxGammaMmoZ"/>
</dbReference>
<sequence length="172" mass="20153">MANYPVHDNPVRDAWMDKIGKLNKLDKAVEFLKDFRLKHTTPLRTTYELELDYLWIENRIEEKVAQLKAHAFTDQQFLEDCATGESARAVAESWLAKINACTDKWAAEKVHIQFRQLYKPPVMPVNYFMDADRQLGSRLMELRDIDYYDTPLETLRKQRGVKVVHLQPASVQ</sequence>
<protein>
    <submittedName>
        <fullName evidence="1">Methane monooxygenase subunit A, gamma chain</fullName>
    </submittedName>
</protein>
<keyword evidence="1" id="KW-0560">Oxidoreductase</keyword>
<accession>A0A250KMF8</accession>
<dbReference type="AlphaFoldDB" id="A0A250KMF8"/>